<dbReference type="AlphaFoldDB" id="A0A9K3P4N7"/>
<accession>A0A9K3P4N7</accession>
<evidence type="ECO:0000313" key="1">
    <source>
        <dbReference type="EMBL" id="KAF5822218.1"/>
    </source>
</evidence>
<dbReference type="Proteomes" id="UP000215914">
    <property type="component" value="Unassembled WGS sequence"/>
</dbReference>
<reference evidence="1" key="1">
    <citation type="journal article" date="2017" name="Nature">
        <title>The sunflower genome provides insights into oil metabolism, flowering and Asterid evolution.</title>
        <authorList>
            <person name="Badouin H."/>
            <person name="Gouzy J."/>
            <person name="Grassa C.J."/>
            <person name="Murat F."/>
            <person name="Staton S.E."/>
            <person name="Cottret L."/>
            <person name="Lelandais-Briere C."/>
            <person name="Owens G.L."/>
            <person name="Carrere S."/>
            <person name="Mayjonade B."/>
            <person name="Legrand L."/>
            <person name="Gill N."/>
            <person name="Kane N.C."/>
            <person name="Bowers J.E."/>
            <person name="Hubner S."/>
            <person name="Bellec A."/>
            <person name="Berard A."/>
            <person name="Berges H."/>
            <person name="Blanchet N."/>
            <person name="Boniface M.C."/>
            <person name="Brunel D."/>
            <person name="Catrice O."/>
            <person name="Chaidir N."/>
            <person name="Claudel C."/>
            <person name="Donnadieu C."/>
            <person name="Faraut T."/>
            <person name="Fievet G."/>
            <person name="Helmstetter N."/>
            <person name="King M."/>
            <person name="Knapp S.J."/>
            <person name="Lai Z."/>
            <person name="Le Paslier M.C."/>
            <person name="Lippi Y."/>
            <person name="Lorenzon L."/>
            <person name="Mandel J.R."/>
            <person name="Marage G."/>
            <person name="Marchand G."/>
            <person name="Marquand E."/>
            <person name="Bret-Mestries E."/>
            <person name="Morien E."/>
            <person name="Nambeesan S."/>
            <person name="Nguyen T."/>
            <person name="Pegot-Espagnet P."/>
            <person name="Pouilly N."/>
            <person name="Raftis F."/>
            <person name="Sallet E."/>
            <person name="Schiex T."/>
            <person name="Thomas J."/>
            <person name="Vandecasteele C."/>
            <person name="Vares D."/>
            <person name="Vear F."/>
            <person name="Vautrin S."/>
            <person name="Crespi M."/>
            <person name="Mangin B."/>
            <person name="Burke J.M."/>
            <person name="Salse J."/>
            <person name="Munos S."/>
            <person name="Vincourt P."/>
            <person name="Rieseberg L.H."/>
            <person name="Langlade N.B."/>
        </authorList>
    </citation>
    <scope>NUCLEOTIDE SEQUENCE</scope>
    <source>
        <tissue evidence="1">Leaves</tissue>
    </source>
</reference>
<evidence type="ECO:0000313" key="2">
    <source>
        <dbReference type="Proteomes" id="UP000215914"/>
    </source>
</evidence>
<name>A0A9K3P4N7_HELAN</name>
<dbReference type="Gramene" id="mRNA:HanXRQr2_Chr01g0023911">
    <property type="protein sequence ID" value="CDS:HanXRQr2_Chr01g0023911.1"/>
    <property type="gene ID" value="HanXRQr2_Chr01g0023911"/>
</dbReference>
<proteinExistence type="predicted"/>
<reference evidence="1" key="2">
    <citation type="submission" date="2020-06" db="EMBL/GenBank/DDBJ databases">
        <title>Helianthus annuus Genome sequencing and assembly Release 2.</title>
        <authorList>
            <person name="Gouzy J."/>
            <person name="Langlade N."/>
            <person name="Munos S."/>
        </authorList>
    </citation>
    <scope>NUCLEOTIDE SEQUENCE</scope>
    <source>
        <tissue evidence="1">Leaves</tissue>
    </source>
</reference>
<protein>
    <submittedName>
        <fullName evidence="1">Uncharacterized protein</fullName>
    </submittedName>
</protein>
<comment type="caution">
    <text evidence="1">The sequence shown here is derived from an EMBL/GenBank/DDBJ whole genome shotgun (WGS) entry which is preliminary data.</text>
</comment>
<organism evidence="1 2">
    <name type="scientific">Helianthus annuus</name>
    <name type="common">Common sunflower</name>
    <dbReference type="NCBI Taxonomy" id="4232"/>
    <lineage>
        <taxon>Eukaryota</taxon>
        <taxon>Viridiplantae</taxon>
        <taxon>Streptophyta</taxon>
        <taxon>Embryophyta</taxon>
        <taxon>Tracheophyta</taxon>
        <taxon>Spermatophyta</taxon>
        <taxon>Magnoliopsida</taxon>
        <taxon>eudicotyledons</taxon>
        <taxon>Gunneridae</taxon>
        <taxon>Pentapetalae</taxon>
        <taxon>asterids</taxon>
        <taxon>campanulids</taxon>
        <taxon>Asterales</taxon>
        <taxon>Asteraceae</taxon>
        <taxon>Asteroideae</taxon>
        <taxon>Heliantheae alliance</taxon>
        <taxon>Heliantheae</taxon>
        <taxon>Helianthus</taxon>
    </lineage>
</organism>
<keyword evidence="2" id="KW-1185">Reference proteome</keyword>
<dbReference type="EMBL" id="MNCJ02000316">
    <property type="protein sequence ID" value="KAF5822218.1"/>
    <property type="molecule type" value="Genomic_DNA"/>
</dbReference>
<sequence>MEVIFVVADNIRFKLRLFGFKLVMGSGLVRTINWTRSRSNSQRQPTGPRLGSGS</sequence>
<gene>
    <name evidence="1" type="ORF">HanXRQr2_Chr01g0023911</name>
</gene>